<dbReference type="SUPFAM" id="SSF48452">
    <property type="entry name" value="TPR-like"/>
    <property type="match status" value="1"/>
</dbReference>
<dbReference type="AlphaFoldDB" id="A0A0N5CSR1"/>
<dbReference type="GO" id="GO:0036064">
    <property type="term" value="C:ciliary basal body"/>
    <property type="evidence" value="ECO:0007669"/>
    <property type="project" value="TreeGrafter"/>
</dbReference>
<dbReference type="Pfam" id="PF13424">
    <property type="entry name" value="TPR_12"/>
    <property type="match status" value="1"/>
</dbReference>
<dbReference type="InterPro" id="IPR011990">
    <property type="entry name" value="TPR-like_helical_dom_sf"/>
</dbReference>
<keyword evidence="3" id="KW-1185">Reference proteome</keyword>
<dbReference type="GO" id="GO:0042073">
    <property type="term" value="P:intraciliary transport"/>
    <property type="evidence" value="ECO:0007669"/>
    <property type="project" value="TreeGrafter"/>
</dbReference>
<dbReference type="GO" id="GO:0097730">
    <property type="term" value="C:non-motile cilium"/>
    <property type="evidence" value="ECO:0007669"/>
    <property type="project" value="TreeGrafter"/>
</dbReference>
<sequence length="345" mass="39354">MIDRYEGFNDYNYAYDAQNVLEDQVFQQAVARSSYGRRPRTSSAQLGNIHMKALSTPISQRVFGSGMVQSPLALHCGAEPSRPITAIRGAGYTSSAQGTFNPLKMTIMEKTAEVSDEEKCRQMEKKVNELLKDSIFAWEKGDMKKALEKAKEAGRRERAVVKIREQLSSTEHLNLDLTFTVLFNLAHQYMANSLLTEALITYQVVVRNKMFSNASRLKANMANVYFKKKEYKKAIKFYQIALDHIPSSQKHTRAKIMNNIGVAFVKCGEYEEASSIFEHCMDEKGNYKTALNSILTAFCLNDVDKMKDGFQRLLDIPLLVDDEAKYIVSLFFFIHKKYLITAYFL</sequence>
<evidence type="ECO:0000256" key="1">
    <source>
        <dbReference type="PROSITE-ProRule" id="PRU00339"/>
    </source>
</evidence>
<dbReference type="SMART" id="SM00028">
    <property type="entry name" value="TPR"/>
    <property type="match status" value="2"/>
</dbReference>
<feature type="repeat" description="TPR" evidence="1">
    <location>
        <begin position="215"/>
        <end position="248"/>
    </location>
</feature>
<accession>A0A0N5CSR1</accession>
<dbReference type="OMA" id="HTRAKIM"/>
<evidence type="ECO:0000313" key="2">
    <source>
        <dbReference type="EMBL" id="VDM99646.1"/>
    </source>
</evidence>
<dbReference type="STRING" id="103827.A0A0N5CSR1"/>
<dbReference type="PANTHER" id="PTHR44117:SF1">
    <property type="entry name" value="INTRAFLAGELLAR TRANSPORT PROTEIN 88 HOMOLOG"/>
    <property type="match status" value="1"/>
</dbReference>
<proteinExistence type="predicted"/>
<feature type="repeat" description="TPR" evidence="1">
    <location>
        <begin position="254"/>
        <end position="287"/>
    </location>
</feature>
<dbReference type="OrthoDB" id="1926212at2759"/>
<gene>
    <name evidence="2" type="ORF">TCLT_LOCUS3262</name>
</gene>
<evidence type="ECO:0000313" key="4">
    <source>
        <dbReference type="WBParaSite" id="TCLT_0000326701-mRNA-1"/>
    </source>
</evidence>
<dbReference type="Proteomes" id="UP000276776">
    <property type="component" value="Unassembled WGS sequence"/>
</dbReference>
<name>A0A0N5CSR1_THECL</name>
<reference evidence="2 3" key="2">
    <citation type="submission" date="2018-11" db="EMBL/GenBank/DDBJ databases">
        <authorList>
            <consortium name="Pathogen Informatics"/>
        </authorList>
    </citation>
    <scope>NUCLEOTIDE SEQUENCE [LARGE SCALE GENOMIC DNA]</scope>
</reference>
<protein>
    <submittedName>
        <fullName evidence="4">TPR_REGION domain-containing protein</fullName>
    </submittedName>
</protein>
<dbReference type="InterPro" id="IPR019734">
    <property type="entry name" value="TPR_rpt"/>
</dbReference>
<dbReference type="PROSITE" id="PS50005">
    <property type="entry name" value="TPR"/>
    <property type="match status" value="2"/>
</dbReference>
<dbReference type="GO" id="GO:0019894">
    <property type="term" value="F:kinesin binding"/>
    <property type="evidence" value="ECO:0007669"/>
    <property type="project" value="TreeGrafter"/>
</dbReference>
<evidence type="ECO:0000313" key="3">
    <source>
        <dbReference type="Proteomes" id="UP000276776"/>
    </source>
</evidence>
<dbReference type="GO" id="GO:1905515">
    <property type="term" value="P:non-motile cilium assembly"/>
    <property type="evidence" value="ECO:0007669"/>
    <property type="project" value="TreeGrafter"/>
</dbReference>
<dbReference type="Gene3D" id="1.25.40.10">
    <property type="entry name" value="Tetratricopeptide repeat domain"/>
    <property type="match status" value="1"/>
</dbReference>
<reference evidence="4" key="1">
    <citation type="submission" date="2017-02" db="UniProtKB">
        <authorList>
            <consortium name="WormBaseParasite"/>
        </authorList>
    </citation>
    <scope>IDENTIFICATION</scope>
</reference>
<dbReference type="EMBL" id="UYYF01001207">
    <property type="protein sequence ID" value="VDM99646.1"/>
    <property type="molecule type" value="Genomic_DNA"/>
</dbReference>
<dbReference type="GO" id="GO:0005814">
    <property type="term" value="C:centriole"/>
    <property type="evidence" value="ECO:0007669"/>
    <property type="project" value="TreeGrafter"/>
</dbReference>
<organism evidence="4">
    <name type="scientific">Thelazia callipaeda</name>
    <name type="common">Oriental eyeworm</name>
    <name type="synonym">Parasitic nematode</name>
    <dbReference type="NCBI Taxonomy" id="103827"/>
    <lineage>
        <taxon>Eukaryota</taxon>
        <taxon>Metazoa</taxon>
        <taxon>Ecdysozoa</taxon>
        <taxon>Nematoda</taxon>
        <taxon>Chromadorea</taxon>
        <taxon>Rhabditida</taxon>
        <taxon>Spirurina</taxon>
        <taxon>Spiruromorpha</taxon>
        <taxon>Thelazioidea</taxon>
        <taxon>Thelaziidae</taxon>
        <taxon>Thelazia</taxon>
    </lineage>
</organism>
<dbReference type="PANTHER" id="PTHR44117">
    <property type="entry name" value="INTRAFLAGELLAR TRANSPORT PROTEIN 88 HOMOLOG"/>
    <property type="match status" value="1"/>
</dbReference>
<keyword evidence="1" id="KW-0802">TPR repeat</keyword>
<dbReference type="GO" id="GO:0097546">
    <property type="term" value="C:ciliary base"/>
    <property type="evidence" value="ECO:0007669"/>
    <property type="project" value="TreeGrafter"/>
</dbReference>
<dbReference type="WBParaSite" id="TCLT_0000326701-mRNA-1">
    <property type="protein sequence ID" value="TCLT_0000326701-mRNA-1"/>
    <property type="gene ID" value="TCLT_0000326701"/>
</dbReference>